<dbReference type="Proteomes" id="UP000614601">
    <property type="component" value="Unassembled WGS sequence"/>
</dbReference>
<dbReference type="PRINTS" id="PR00838">
    <property type="entry name" value="V5ALLERGEN"/>
</dbReference>
<keyword evidence="1" id="KW-0732">Signal</keyword>
<dbReference type="InterPro" id="IPR035940">
    <property type="entry name" value="CAP_sf"/>
</dbReference>
<name>A0A811LIL2_9BILA</name>
<dbReference type="Pfam" id="PF00188">
    <property type="entry name" value="CAP"/>
    <property type="match status" value="2"/>
</dbReference>
<protein>
    <recommendedName>
        <fullName evidence="2">SCP domain-containing protein</fullName>
    </recommendedName>
</protein>
<proteinExistence type="predicted"/>
<feature type="signal peptide" evidence="1">
    <location>
        <begin position="1"/>
        <end position="16"/>
    </location>
</feature>
<organism evidence="3 4">
    <name type="scientific">Bursaphelenchus okinawaensis</name>
    <dbReference type="NCBI Taxonomy" id="465554"/>
    <lineage>
        <taxon>Eukaryota</taxon>
        <taxon>Metazoa</taxon>
        <taxon>Ecdysozoa</taxon>
        <taxon>Nematoda</taxon>
        <taxon>Chromadorea</taxon>
        <taxon>Rhabditida</taxon>
        <taxon>Tylenchina</taxon>
        <taxon>Tylenchomorpha</taxon>
        <taxon>Aphelenchoidea</taxon>
        <taxon>Aphelenchoididae</taxon>
        <taxon>Bursaphelenchus</taxon>
    </lineage>
</organism>
<accession>A0A811LIL2</accession>
<feature type="domain" description="SCP" evidence="2">
    <location>
        <begin position="20"/>
        <end position="179"/>
    </location>
</feature>
<sequence>MKVLLYIACLATTAFGLTDDERTATVEFHNEKKRLIAAGQQAALNGVLPAAANMYEYGYDATVEASAQAWANNCTFEHNGYAGGQNLYAVSASDGNYTELLQNSVNSWYSEIANFNISNVNDFEVDPNLVTGHFTQVIWATSYLVGCGITQCATFTNMDGYDNGYIVVCNYQTQGNIISEPVYLTGDACSQCPSDRYCVDSLCAINPNATTTEATSTTTTTTTTAAPQTEMYDSDRTFVVDYHNDYRRTVALGEQAGSNGNLPSAANMLELVYDTVIEADAQAWANNCSFGYSSYAGGQNMILYETSSSSSQNYTVLLKAAVDEFVSQASSFNTSYVADYSSDAGSLFSQVIWANTSSLGCGVQACPNYDSTGFYAYMVVCFYQGAGDIAGQPIYTQGDSCSQCPSGTTCDNGLCATS</sequence>
<dbReference type="InterPro" id="IPR014044">
    <property type="entry name" value="CAP_dom"/>
</dbReference>
<dbReference type="PRINTS" id="PR00837">
    <property type="entry name" value="V5TPXLIKE"/>
</dbReference>
<dbReference type="GO" id="GO:0005576">
    <property type="term" value="C:extracellular region"/>
    <property type="evidence" value="ECO:0007669"/>
    <property type="project" value="InterPro"/>
</dbReference>
<dbReference type="SUPFAM" id="SSF55797">
    <property type="entry name" value="PR-1-like"/>
    <property type="match status" value="2"/>
</dbReference>
<evidence type="ECO:0000313" key="4">
    <source>
        <dbReference type="Proteomes" id="UP000614601"/>
    </source>
</evidence>
<evidence type="ECO:0000256" key="1">
    <source>
        <dbReference type="SAM" id="SignalP"/>
    </source>
</evidence>
<dbReference type="Proteomes" id="UP000783686">
    <property type="component" value="Unassembled WGS sequence"/>
</dbReference>
<dbReference type="PANTHER" id="PTHR10334">
    <property type="entry name" value="CYSTEINE-RICH SECRETORY PROTEIN-RELATED"/>
    <property type="match status" value="1"/>
</dbReference>
<evidence type="ECO:0000313" key="3">
    <source>
        <dbReference type="EMBL" id="CAD5227964.1"/>
    </source>
</evidence>
<feature type="domain" description="SCP" evidence="2">
    <location>
        <begin position="234"/>
        <end position="391"/>
    </location>
</feature>
<dbReference type="OrthoDB" id="5874910at2759"/>
<dbReference type="AlphaFoldDB" id="A0A811LIL2"/>
<comment type="caution">
    <text evidence="3">The sequence shown here is derived from an EMBL/GenBank/DDBJ whole genome shotgun (WGS) entry which is preliminary data.</text>
</comment>
<keyword evidence="4" id="KW-1185">Reference proteome</keyword>
<dbReference type="SMART" id="SM00198">
    <property type="entry name" value="SCP"/>
    <property type="match status" value="2"/>
</dbReference>
<gene>
    <name evidence="3" type="ORF">BOKJ2_LOCUS12437</name>
</gene>
<dbReference type="InterPro" id="IPR001283">
    <property type="entry name" value="CRISP-related"/>
</dbReference>
<dbReference type="InterPro" id="IPR002413">
    <property type="entry name" value="V5_allergen-like"/>
</dbReference>
<dbReference type="EMBL" id="CAJFCW020000006">
    <property type="protein sequence ID" value="CAG9123906.1"/>
    <property type="molecule type" value="Genomic_DNA"/>
</dbReference>
<dbReference type="InterPro" id="IPR018244">
    <property type="entry name" value="Allrgn_V5/Tpx1_CS"/>
</dbReference>
<dbReference type="PROSITE" id="PS01009">
    <property type="entry name" value="CRISP_1"/>
    <property type="match status" value="1"/>
</dbReference>
<dbReference type="CDD" id="cd05380">
    <property type="entry name" value="CAP_euk"/>
    <property type="match status" value="2"/>
</dbReference>
<evidence type="ECO:0000259" key="2">
    <source>
        <dbReference type="SMART" id="SM00198"/>
    </source>
</evidence>
<dbReference type="Gene3D" id="3.40.33.10">
    <property type="entry name" value="CAP"/>
    <property type="match status" value="2"/>
</dbReference>
<reference evidence="3" key="1">
    <citation type="submission" date="2020-09" db="EMBL/GenBank/DDBJ databases">
        <authorList>
            <person name="Kikuchi T."/>
        </authorList>
    </citation>
    <scope>NUCLEOTIDE SEQUENCE</scope>
    <source>
        <strain evidence="3">SH1</strain>
    </source>
</reference>
<feature type="chain" id="PRO_5036221415" description="SCP domain-containing protein" evidence="1">
    <location>
        <begin position="17"/>
        <end position="418"/>
    </location>
</feature>
<dbReference type="EMBL" id="CAJFDH010000006">
    <property type="protein sequence ID" value="CAD5227964.1"/>
    <property type="molecule type" value="Genomic_DNA"/>
</dbReference>